<organism evidence="7 8">
    <name type="scientific">Lepeophtheirus salmonis</name>
    <name type="common">Salmon louse</name>
    <name type="synonym">Caligus salmonis</name>
    <dbReference type="NCBI Taxonomy" id="72036"/>
    <lineage>
        <taxon>Eukaryota</taxon>
        <taxon>Metazoa</taxon>
        <taxon>Ecdysozoa</taxon>
        <taxon>Arthropoda</taxon>
        <taxon>Crustacea</taxon>
        <taxon>Multicrustacea</taxon>
        <taxon>Hexanauplia</taxon>
        <taxon>Copepoda</taxon>
        <taxon>Siphonostomatoida</taxon>
        <taxon>Caligidae</taxon>
        <taxon>Lepeophtheirus</taxon>
    </lineage>
</organism>
<keyword evidence="4 6" id="KW-0804">Transcription</keyword>
<evidence type="ECO:0000256" key="3">
    <source>
        <dbReference type="ARBA" id="ARBA00023015"/>
    </source>
</evidence>
<evidence type="ECO:0000313" key="8">
    <source>
        <dbReference type="Proteomes" id="UP000675881"/>
    </source>
</evidence>
<evidence type="ECO:0000256" key="1">
    <source>
        <dbReference type="ARBA" id="ARBA00004123"/>
    </source>
</evidence>
<dbReference type="GO" id="GO:0045944">
    <property type="term" value="P:positive regulation of transcription by RNA polymerase II"/>
    <property type="evidence" value="ECO:0007669"/>
    <property type="project" value="TreeGrafter"/>
</dbReference>
<comment type="function">
    <text evidence="6">Component of the Mediator complex, a coactivator involved in the regulated transcription of nearly all RNA polymerase II-dependent genes. Mediator functions as a bridge to convey information from gene-specific regulatory proteins to the basal RNA polymerase II transcription machinery. Mediator is recruited to promoters by direct interactions with regulatory proteins and serves as a scaffold for the assembly of a functional preinitiation complex with RNA polymerase II and the general transcription factors.</text>
</comment>
<proteinExistence type="inferred from homology"/>
<dbReference type="PANTHER" id="PTHR22536">
    <property type="entry name" value="LUNG CANCER METASTASIS-RELATED LCMR1 PROTEIN"/>
    <property type="match status" value="1"/>
</dbReference>
<name>A0A7R8D604_LEPSM</name>
<evidence type="ECO:0000256" key="4">
    <source>
        <dbReference type="ARBA" id="ARBA00023163"/>
    </source>
</evidence>
<dbReference type="PANTHER" id="PTHR22536:SF1">
    <property type="entry name" value="MEDIATOR OF RNA POLYMERASE II TRANSCRIPTION SUBUNIT 19"/>
    <property type="match status" value="1"/>
</dbReference>
<evidence type="ECO:0000256" key="6">
    <source>
        <dbReference type="RuleBase" id="RU364151"/>
    </source>
</evidence>
<dbReference type="EMBL" id="HG994586">
    <property type="protein sequence ID" value="CAF3009686.1"/>
    <property type="molecule type" value="Genomic_DNA"/>
</dbReference>
<sequence length="498" mass="56206">MISRAMNEDYITVEVLGSDYENQWDLLAGVYKFRVSTFLKSLVFESKEKRVTIDRSLIKDYGIRSINKRKYYFFCLGSRSPFGKGEIILNSFDFDLDEFNNYVRTHIKTTSKNNDNLQALSLHANKSLSLKRSVSRKNGRIKSRTSSESDVTKQVSNLSKLFSKLFKSKKDRKKKLLKDRDSLTSKEDYSVVDEYSEILPSGYSGQTYLCTSEDLSDSESMGLVLPSPDFKTKSCKSFKKKNPKNHLKWHEQNENLLRPAKICLFTKERKNYGLLSGSLGLGEGFQRSLLRLLDLGYRVRRELTLLVSVSLLLSRVFLFYNPEIDITLEILEEEVEEDYNNSVSGPARGSRSPIVSGMNIAGSESLKLSIALSGQKPTIIQKGPFYLMKQEHTLSNEITGATNLMASKGLEHSYSKLTAKKMKNSLSSFLQNLPGIVDTPGSQDNSSLRGIIEKPPVCGKELMPLNQLQLAGFRLHPGPLPEQYSCLTPNCIQKEAKA</sequence>
<comment type="similarity">
    <text evidence="2 6">Belongs to the Mediator complex subunit 19 family.</text>
</comment>
<comment type="subunit">
    <text evidence="6">Component of the Mediator complex.</text>
</comment>
<dbReference type="Proteomes" id="UP000675881">
    <property type="component" value="Chromosome 7"/>
</dbReference>
<evidence type="ECO:0000313" key="7">
    <source>
        <dbReference type="EMBL" id="CAF3009686.1"/>
    </source>
</evidence>
<dbReference type="GO" id="GO:0016592">
    <property type="term" value="C:mediator complex"/>
    <property type="evidence" value="ECO:0007669"/>
    <property type="project" value="InterPro"/>
</dbReference>
<keyword evidence="6" id="KW-0010">Activator</keyword>
<dbReference type="Pfam" id="PF10278">
    <property type="entry name" value="Med19"/>
    <property type="match status" value="1"/>
</dbReference>
<gene>
    <name evidence="6" type="primary">MED19</name>
    <name evidence="7" type="ORF">LSAA_12714</name>
</gene>
<keyword evidence="5 6" id="KW-0539">Nucleus</keyword>
<reference evidence="7" key="1">
    <citation type="submission" date="2021-02" db="EMBL/GenBank/DDBJ databases">
        <authorList>
            <person name="Bekaert M."/>
        </authorList>
    </citation>
    <scope>NUCLEOTIDE SEQUENCE</scope>
    <source>
        <strain evidence="7">IoA-00</strain>
    </source>
</reference>
<protein>
    <recommendedName>
        <fullName evidence="6">Mediator of RNA polymerase II transcription subunit 19</fullName>
    </recommendedName>
    <alternativeName>
        <fullName evidence="6">Mediator complex subunit 19</fullName>
    </alternativeName>
</protein>
<comment type="subcellular location">
    <subcellularLocation>
        <location evidence="1 6">Nucleus</location>
    </subcellularLocation>
</comment>
<evidence type="ECO:0000256" key="5">
    <source>
        <dbReference type="ARBA" id="ARBA00023242"/>
    </source>
</evidence>
<dbReference type="GO" id="GO:0003712">
    <property type="term" value="F:transcription coregulator activity"/>
    <property type="evidence" value="ECO:0007669"/>
    <property type="project" value="InterPro"/>
</dbReference>
<dbReference type="AlphaFoldDB" id="A0A7R8D604"/>
<keyword evidence="8" id="KW-1185">Reference proteome</keyword>
<keyword evidence="3 6" id="KW-0805">Transcription regulation</keyword>
<accession>A0A7R8D604</accession>
<dbReference type="InterPro" id="IPR019403">
    <property type="entry name" value="Mediator_Med19_met"/>
</dbReference>
<evidence type="ECO:0000256" key="2">
    <source>
        <dbReference type="ARBA" id="ARBA00009259"/>
    </source>
</evidence>